<evidence type="ECO:0000313" key="3">
    <source>
        <dbReference type="Proteomes" id="UP000238362"/>
    </source>
</evidence>
<dbReference type="InterPro" id="IPR037401">
    <property type="entry name" value="SnoaL-like"/>
</dbReference>
<dbReference type="EMBL" id="PVNH01000003">
    <property type="protein sequence ID" value="PRX49370.1"/>
    <property type="molecule type" value="Genomic_DNA"/>
</dbReference>
<dbReference type="Proteomes" id="UP000238362">
    <property type="component" value="Unassembled WGS sequence"/>
</dbReference>
<sequence>MTWCALQARPFLDCLADDVRWTVIGTTAWSGVYAGRTAVLNELLRPLGSRLQGRTVVVAHRFVAEGDLVVVEARGQNTTTGGAPYHNTYCWVCRVVDGRIRELTEYADTQLIATVLDPPGD</sequence>
<dbReference type="InterPro" id="IPR032710">
    <property type="entry name" value="NTF2-like_dom_sf"/>
</dbReference>
<comment type="caution">
    <text evidence="2">The sequence shown here is derived from an EMBL/GenBank/DDBJ whole genome shotgun (WGS) entry which is preliminary data.</text>
</comment>
<dbReference type="Pfam" id="PF12680">
    <property type="entry name" value="SnoaL_2"/>
    <property type="match status" value="1"/>
</dbReference>
<dbReference type="AlphaFoldDB" id="A0A2T0LZ47"/>
<accession>A0A2T0LZ47</accession>
<dbReference type="RefSeq" id="WP_106178036.1">
    <property type="nucleotide sequence ID" value="NZ_PVNH01000003.1"/>
</dbReference>
<organism evidence="2 3">
    <name type="scientific">Prauserella shujinwangii</name>
    <dbReference type="NCBI Taxonomy" id="1453103"/>
    <lineage>
        <taxon>Bacteria</taxon>
        <taxon>Bacillati</taxon>
        <taxon>Actinomycetota</taxon>
        <taxon>Actinomycetes</taxon>
        <taxon>Pseudonocardiales</taxon>
        <taxon>Pseudonocardiaceae</taxon>
        <taxon>Prauserella</taxon>
    </lineage>
</organism>
<dbReference type="Gene3D" id="3.10.450.50">
    <property type="match status" value="1"/>
</dbReference>
<gene>
    <name evidence="2" type="ORF">B0I33_103405</name>
</gene>
<dbReference type="OrthoDB" id="6657864at2"/>
<name>A0A2T0LZ47_9PSEU</name>
<proteinExistence type="predicted"/>
<feature type="domain" description="SnoaL-like" evidence="1">
    <location>
        <begin position="11"/>
        <end position="102"/>
    </location>
</feature>
<evidence type="ECO:0000313" key="2">
    <source>
        <dbReference type="EMBL" id="PRX49370.1"/>
    </source>
</evidence>
<dbReference type="SUPFAM" id="SSF54427">
    <property type="entry name" value="NTF2-like"/>
    <property type="match status" value="1"/>
</dbReference>
<evidence type="ECO:0000259" key="1">
    <source>
        <dbReference type="Pfam" id="PF12680"/>
    </source>
</evidence>
<keyword evidence="3" id="KW-1185">Reference proteome</keyword>
<dbReference type="PANTHER" id="PTHR41252">
    <property type="entry name" value="BLR2505 PROTEIN"/>
    <property type="match status" value="1"/>
</dbReference>
<protein>
    <recommendedName>
        <fullName evidence="1">SnoaL-like domain-containing protein</fullName>
    </recommendedName>
</protein>
<reference evidence="2 3" key="1">
    <citation type="submission" date="2018-03" db="EMBL/GenBank/DDBJ databases">
        <title>Genomic Encyclopedia of Type Strains, Phase III (KMG-III): the genomes of soil and plant-associated and newly described type strains.</title>
        <authorList>
            <person name="Whitman W."/>
        </authorList>
    </citation>
    <scope>NUCLEOTIDE SEQUENCE [LARGE SCALE GENOMIC DNA]</scope>
    <source>
        <strain evidence="2 3">CGMCC 4.7125</strain>
    </source>
</reference>
<dbReference type="PANTHER" id="PTHR41252:SF1">
    <property type="entry name" value="BLR2505 PROTEIN"/>
    <property type="match status" value="1"/>
</dbReference>